<name>A0A9N9NW92_9GLOM</name>
<gene>
    <name evidence="1" type="ORF">AMORRO_LOCUS17093</name>
</gene>
<reference evidence="1" key="1">
    <citation type="submission" date="2021-06" db="EMBL/GenBank/DDBJ databases">
        <authorList>
            <person name="Kallberg Y."/>
            <person name="Tangrot J."/>
            <person name="Rosling A."/>
        </authorList>
    </citation>
    <scope>NUCLEOTIDE SEQUENCE</scope>
    <source>
        <strain evidence="1">CL551</strain>
    </source>
</reference>
<accession>A0A9N9NW92</accession>
<protein>
    <submittedName>
        <fullName evidence="1">335_t:CDS:1</fullName>
    </submittedName>
</protein>
<evidence type="ECO:0000313" key="2">
    <source>
        <dbReference type="Proteomes" id="UP000789342"/>
    </source>
</evidence>
<dbReference type="EMBL" id="CAJVPV010050699">
    <property type="protein sequence ID" value="CAG8778204.1"/>
    <property type="molecule type" value="Genomic_DNA"/>
</dbReference>
<proteinExistence type="predicted"/>
<comment type="caution">
    <text evidence="1">The sequence shown here is derived from an EMBL/GenBank/DDBJ whole genome shotgun (WGS) entry which is preliminary data.</text>
</comment>
<feature type="non-terminal residue" evidence="1">
    <location>
        <position position="48"/>
    </location>
</feature>
<sequence>MKIRLEGLHLWCKTCWASLFFTTDSILHARPVFDWILLEYQDIISNNE</sequence>
<dbReference type="Proteomes" id="UP000789342">
    <property type="component" value="Unassembled WGS sequence"/>
</dbReference>
<organism evidence="1 2">
    <name type="scientific">Acaulospora morrowiae</name>
    <dbReference type="NCBI Taxonomy" id="94023"/>
    <lineage>
        <taxon>Eukaryota</taxon>
        <taxon>Fungi</taxon>
        <taxon>Fungi incertae sedis</taxon>
        <taxon>Mucoromycota</taxon>
        <taxon>Glomeromycotina</taxon>
        <taxon>Glomeromycetes</taxon>
        <taxon>Diversisporales</taxon>
        <taxon>Acaulosporaceae</taxon>
        <taxon>Acaulospora</taxon>
    </lineage>
</organism>
<dbReference type="OrthoDB" id="2434206at2759"/>
<evidence type="ECO:0000313" key="1">
    <source>
        <dbReference type="EMBL" id="CAG8778204.1"/>
    </source>
</evidence>
<keyword evidence="2" id="KW-1185">Reference proteome</keyword>
<dbReference type="AlphaFoldDB" id="A0A9N9NW92"/>